<sequence length="231" mass="25558">MTVVGCQSAYIAGDMNDDNRALTSKAERPVVNLSYSSDDREILRLAMVSDAGIIGQGDHVEVEIAAGTITREAYVNADPAEWNQATVSTLLKEGKLGRGAYYDYVQKHFAKFFTVPSWRAYMAEKFDFCLGTRFYGNMVALQAGVPALWVEHDMRTKELCEHLNLPSIAHAKLPGIKSIQDLAGQCSYDAYWAGMPKRITEFLAYLQGNGVRDMLMPDLAQGFEKISAGKV</sequence>
<proteinExistence type="predicted"/>
<dbReference type="EMBL" id="FOCO01000010">
    <property type="protein sequence ID" value="SEN28530.1"/>
    <property type="molecule type" value="Genomic_DNA"/>
</dbReference>
<accession>A0A1H8FAD6</accession>
<reference evidence="1 2" key="1">
    <citation type="submission" date="2016-10" db="EMBL/GenBank/DDBJ databases">
        <authorList>
            <person name="de Groot N.N."/>
        </authorList>
    </citation>
    <scope>NUCLEOTIDE SEQUENCE [LARGE SCALE GENOMIC DNA]</scope>
    <source>
        <strain evidence="1 2">CGMCC 1.10836</strain>
    </source>
</reference>
<protein>
    <recommendedName>
        <fullName evidence="3">Polysaccharide pyruvyl transferase</fullName>
    </recommendedName>
</protein>
<dbReference type="STRING" id="1077947.SAMN05216227_101081"/>
<gene>
    <name evidence="1" type="ORF">SAMN05216227_101081</name>
</gene>
<evidence type="ECO:0008006" key="3">
    <source>
        <dbReference type="Google" id="ProtNLM"/>
    </source>
</evidence>
<dbReference type="Proteomes" id="UP000183002">
    <property type="component" value="Unassembled WGS sequence"/>
</dbReference>
<evidence type="ECO:0000313" key="1">
    <source>
        <dbReference type="EMBL" id="SEN28530.1"/>
    </source>
</evidence>
<dbReference type="AlphaFoldDB" id="A0A1H8FAD6"/>
<keyword evidence="2" id="KW-1185">Reference proteome</keyword>
<name>A0A1H8FAD6_9RHOB</name>
<organism evidence="1 2">
    <name type="scientific">Pseudorhodobacter antarcticus</name>
    <dbReference type="NCBI Taxonomy" id="1077947"/>
    <lineage>
        <taxon>Bacteria</taxon>
        <taxon>Pseudomonadati</taxon>
        <taxon>Pseudomonadota</taxon>
        <taxon>Alphaproteobacteria</taxon>
        <taxon>Rhodobacterales</taxon>
        <taxon>Paracoccaceae</taxon>
        <taxon>Pseudorhodobacter</taxon>
    </lineage>
</organism>
<evidence type="ECO:0000313" key="2">
    <source>
        <dbReference type="Proteomes" id="UP000183002"/>
    </source>
</evidence>